<comment type="caution">
    <text evidence="2">The sequence shown here is derived from an EMBL/GenBank/DDBJ whole genome shotgun (WGS) entry which is preliminary data.</text>
</comment>
<organism evidence="2 3">
    <name type="scientific">Hallella mizrahii</name>
    <dbReference type="NCBI Taxonomy" id="2606637"/>
    <lineage>
        <taxon>Bacteria</taxon>
        <taxon>Pseudomonadati</taxon>
        <taxon>Bacteroidota</taxon>
        <taxon>Bacteroidia</taxon>
        <taxon>Bacteroidales</taxon>
        <taxon>Prevotellaceae</taxon>
        <taxon>Hallella</taxon>
    </lineage>
</organism>
<sequence length="134" mass="15374">MKKLLSFLMFTAVLAVFASCGKSEPRTVAEKALQCAIDEDYRGYFDCVYFPADKQEQKEAYVSMIEEKVKKAKEKGQKNDKQPVSYEFVSEQVNEEKGTASEVFNVKYASGKTEQTNVDMKKEEDGHWYLVNKK</sequence>
<evidence type="ECO:0000256" key="1">
    <source>
        <dbReference type="SAM" id="SignalP"/>
    </source>
</evidence>
<protein>
    <recommendedName>
        <fullName evidence="4">DUF4878 domain-containing protein</fullName>
    </recommendedName>
</protein>
<evidence type="ECO:0000313" key="3">
    <source>
        <dbReference type="Proteomes" id="UP000438914"/>
    </source>
</evidence>
<dbReference type="Proteomes" id="UP000438914">
    <property type="component" value="Unassembled WGS sequence"/>
</dbReference>
<dbReference type="Gene3D" id="3.10.450.50">
    <property type="match status" value="1"/>
</dbReference>
<name>A0A7K0KEK0_9BACT</name>
<dbReference type="AlphaFoldDB" id="A0A7K0KEK0"/>
<dbReference type="EMBL" id="VUNG01000013">
    <property type="protein sequence ID" value="MST84367.1"/>
    <property type="molecule type" value="Genomic_DNA"/>
</dbReference>
<keyword evidence="1" id="KW-0732">Signal</keyword>
<evidence type="ECO:0008006" key="4">
    <source>
        <dbReference type="Google" id="ProtNLM"/>
    </source>
</evidence>
<feature type="signal peptide" evidence="1">
    <location>
        <begin position="1"/>
        <end position="18"/>
    </location>
</feature>
<dbReference type="RefSeq" id="WP_154533955.1">
    <property type="nucleotide sequence ID" value="NZ_VUNG01000013.1"/>
</dbReference>
<evidence type="ECO:0000313" key="2">
    <source>
        <dbReference type="EMBL" id="MST84367.1"/>
    </source>
</evidence>
<dbReference type="PROSITE" id="PS51257">
    <property type="entry name" value="PROKAR_LIPOPROTEIN"/>
    <property type="match status" value="1"/>
</dbReference>
<feature type="chain" id="PRO_5029585146" description="DUF4878 domain-containing protein" evidence="1">
    <location>
        <begin position="19"/>
        <end position="134"/>
    </location>
</feature>
<proteinExistence type="predicted"/>
<accession>A0A7K0KEK0</accession>
<gene>
    <name evidence="2" type="ORF">FYJ73_06745</name>
</gene>
<keyword evidence="3" id="KW-1185">Reference proteome</keyword>
<reference evidence="2 3" key="1">
    <citation type="submission" date="2019-08" db="EMBL/GenBank/DDBJ databases">
        <title>In-depth cultivation of the pig gut microbiome towards novel bacterial diversity and tailored functional studies.</title>
        <authorList>
            <person name="Wylensek D."/>
            <person name="Hitch T.C.A."/>
            <person name="Clavel T."/>
        </authorList>
    </citation>
    <scope>NUCLEOTIDE SEQUENCE [LARGE SCALE GENOMIC DNA]</scope>
    <source>
        <strain evidence="2 3">LKV-178-WT-2A</strain>
    </source>
</reference>